<sequence length="347" mass="36977">MSSNRGSIRLFTCISMVGMVVLALAVLVAPRALSASADSGQGNRSDLKNYQHVFVIMMENTGYNSLIGNSNAPWINMAAQTNGLATNYFGVTHPSQPNYIAATSGSTNGVANDNDTTIDVPNIVDQLEAHGKTWKAYMQSLSLCATKLDHACGNQLYERKHNPFVSYADVQSDAARMANIVDFSQFSSDLANKNVPDYVWISPDQCHDMHGRAATPADPCDFSQVQSLIATGDAFLNSTVSAIMNSRAWTGNSVIFITWDESDFTGSGFQGFGDDSGCCDSPAGAGGGHVVTLTISHSDHSARTSNVAYNHYSMLATIEGGWKLGCLAFTCDTANVQPLSDLVGPQG</sequence>
<dbReference type="InterPro" id="IPR007312">
    <property type="entry name" value="Phosphoesterase"/>
</dbReference>
<dbReference type="PANTHER" id="PTHR31956">
    <property type="entry name" value="NON-SPECIFIC PHOSPHOLIPASE C4-RELATED"/>
    <property type="match status" value="1"/>
</dbReference>
<dbReference type="Gene3D" id="3.40.720.10">
    <property type="entry name" value="Alkaline Phosphatase, subunit A"/>
    <property type="match status" value="1"/>
</dbReference>
<name>A0A3G1QTH5_9ZZZZ</name>
<protein>
    <recommendedName>
        <fullName evidence="3">Phosphoesterase family</fullName>
    </recommendedName>
</protein>
<dbReference type="Pfam" id="PF04185">
    <property type="entry name" value="Phosphoesterase"/>
    <property type="match status" value="1"/>
</dbReference>
<proteinExistence type="predicted"/>
<dbReference type="GO" id="GO:0016788">
    <property type="term" value="F:hydrolase activity, acting on ester bonds"/>
    <property type="evidence" value="ECO:0007669"/>
    <property type="project" value="InterPro"/>
</dbReference>
<evidence type="ECO:0008006" key="3">
    <source>
        <dbReference type="Google" id="ProtNLM"/>
    </source>
</evidence>
<evidence type="ECO:0000313" key="2">
    <source>
        <dbReference type="EMBL" id="AWN00245.1"/>
    </source>
</evidence>
<evidence type="ECO:0000256" key="1">
    <source>
        <dbReference type="ARBA" id="ARBA00022801"/>
    </source>
</evidence>
<accession>A0A3G1QTH5</accession>
<dbReference type="PANTHER" id="PTHR31956:SF8">
    <property type="entry name" value="ACID PHOSPHATASE PHOA (AFU_ORTHOLOGUE AFUA_1G03570)"/>
    <property type="match status" value="1"/>
</dbReference>
<dbReference type="GO" id="GO:0009395">
    <property type="term" value="P:phospholipid catabolic process"/>
    <property type="evidence" value="ECO:0007669"/>
    <property type="project" value="TreeGrafter"/>
</dbReference>
<reference evidence="2" key="1">
    <citation type="submission" date="2017-04" db="EMBL/GenBank/DDBJ databases">
        <title>Identification of novel phosphatase/phytase genes by screening of metagenomic libraries derived from soil samples.</title>
        <authorList>
            <person name="Castillo Villamizar G.A."/>
            <person name="Nacke H."/>
            <person name="Bohning M."/>
            <person name="Gullans E."/>
            <person name="Keiser K."/>
            <person name="Daniel R."/>
        </authorList>
    </citation>
    <scope>NUCLEOTIDE SEQUENCE</scope>
</reference>
<dbReference type="InterPro" id="IPR017850">
    <property type="entry name" value="Alkaline_phosphatase_core_sf"/>
</dbReference>
<organism evidence="2">
    <name type="scientific">uncultured organism</name>
    <dbReference type="NCBI Taxonomy" id="155900"/>
    <lineage>
        <taxon>unclassified sequences</taxon>
        <taxon>environmental samples</taxon>
    </lineage>
</organism>
<dbReference type="EMBL" id="KY931689">
    <property type="protein sequence ID" value="AWN00245.1"/>
    <property type="molecule type" value="Genomic_DNA"/>
</dbReference>
<keyword evidence="1" id="KW-0378">Hydrolase</keyword>
<dbReference type="AlphaFoldDB" id="A0A3G1QTH5"/>